<evidence type="ECO:0000313" key="6">
    <source>
        <dbReference type="Proteomes" id="UP001146793"/>
    </source>
</evidence>
<dbReference type="Gene3D" id="3.40.50.720">
    <property type="entry name" value="NAD(P)-binding Rossmann-like Domain"/>
    <property type="match status" value="1"/>
</dbReference>
<comment type="caution">
    <text evidence="4">The sequence shown here is derived from an EMBL/GenBank/DDBJ whole genome shotgun (WGS) entry which is preliminary data.</text>
</comment>
<evidence type="ECO:0000259" key="3">
    <source>
        <dbReference type="SMART" id="SM00829"/>
    </source>
</evidence>
<accession>A0AAV7Y8X5</accession>
<dbReference type="PANTHER" id="PTHR48106">
    <property type="entry name" value="QUINONE OXIDOREDUCTASE PIG3-RELATED"/>
    <property type="match status" value="1"/>
</dbReference>
<dbReference type="AlphaFoldDB" id="A0AAV7Y8X5"/>
<dbReference type="CDD" id="cd05289">
    <property type="entry name" value="MDR_like_2"/>
    <property type="match status" value="1"/>
</dbReference>
<dbReference type="EMBL" id="JAOAOG010000329">
    <property type="protein sequence ID" value="KAJ6228237.1"/>
    <property type="molecule type" value="Genomic_DNA"/>
</dbReference>
<keyword evidence="2" id="KW-0560">Oxidoreductase</keyword>
<protein>
    <submittedName>
        <fullName evidence="4">Zinc-type alcohol dehydrogenase-like protein c16a3.02c</fullName>
    </submittedName>
</protein>
<dbReference type="InterPro" id="IPR013154">
    <property type="entry name" value="ADH-like_N"/>
</dbReference>
<dbReference type="PANTHER" id="PTHR48106:SF18">
    <property type="entry name" value="QUINONE OXIDOREDUCTASE PIG3"/>
    <property type="match status" value="1"/>
</dbReference>
<dbReference type="InterPro" id="IPR011032">
    <property type="entry name" value="GroES-like_sf"/>
</dbReference>
<proteinExistence type="predicted"/>
<keyword evidence="7" id="KW-1185">Reference proteome</keyword>
<evidence type="ECO:0000313" key="7">
    <source>
        <dbReference type="Proteomes" id="UP001150062"/>
    </source>
</evidence>
<dbReference type="PROSITE" id="PS01162">
    <property type="entry name" value="QOR_ZETA_CRYSTAL"/>
    <property type="match status" value="1"/>
</dbReference>
<reference evidence="5" key="1">
    <citation type="submission" date="2022-08" db="EMBL/GenBank/DDBJ databases">
        <title>Novel sulfate-reducing endosymbionts in the free-living metamonad Anaeramoeba.</title>
        <authorList>
            <person name="Jerlstrom-Hultqvist J."/>
            <person name="Cepicka I."/>
            <person name="Gallot-Lavallee L."/>
            <person name="Salas-Leiva D."/>
            <person name="Curtis B.A."/>
            <person name="Zahonova K."/>
            <person name="Pipaliya S."/>
            <person name="Dacks J."/>
            <person name="Roger A.J."/>
        </authorList>
    </citation>
    <scope>NUCLEOTIDE SEQUENCE</scope>
    <source>
        <strain evidence="5">Schooner1</strain>
    </source>
</reference>
<gene>
    <name evidence="4" type="ORF">M0812_28721</name>
    <name evidence="5" type="ORF">M0813_09065</name>
</gene>
<dbReference type="SUPFAM" id="SSF51735">
    <property type="entry name" value="NAD(P)-binding Rossmann-fold domains"/>
    <property type="match status" value="1"/>
</dbReference>
<evidence type="ECO:0000256" key="2">
    <source>
        <dbReference type="ARBA" id="ARBA00023002"/>
    </source>
</evidence>
<dbReference type="EMBL" id="JANTQA010000070">
    <property type="protein sequence ID" value="KAJ3426268.1"/>
    <property type="molecule type" value="Genomic_DNA"/>
</dbReference>
<sequence length="322" mass="35034">MQAYYVTEKGGEIKKGEQPIPEPAKDEIRIKIKAIGLNPFDHKIVNVGPPKWKYPHILGLDVAGVVDAVGSLVTKFAIGDEVCGLCDFTRNGSFAEYVVVKTHCFQKKPSEIDWGYAISLVTGGMTAYRNVVEDMQIEEGKTILVQGGAGGVGSYAIQFAKNCGLKVFTTCSPNSNEFVKKLGADVCIDYHDVDVAKKCLELTEGKGVDYVFECVSLNLVPNDLLCVGKEGVVMTIVGIPEGTESPSENIKLTRSSLIKGHMFDIEEECINVGKSMQSVIDLAIEKKIQTTVTKTMPFDELLEGIELIKTGHSKGKVVITHN</sequence>
<organism evidence="4 6">
    <name type="scientific">Anaeramoeba flamelloides</name>
    <dbReference type="NCBI Taxonomy" id="1746091"/>
    <lineage>
        <taxon>Eukaryota</taxon>
        <taxon>Metamonada</taxon>
        <taxon>Anaeramoebidae</taxon>
        <taxon>Anaeramoeba</taxon>
    </lineage>
</organism>
<dbReference type="SMART" id="SM00829">
    <property type="entry name" value="PKS_ER"/>
    <property type="match status" value="1"/>
</dbReference>
<evidence type="ECO:0000313" key="4">
    <source>
        <dbReference type="EMBL" id="KAJ3426268.1"/>
    </source>
</evidence>
<feature type="domain" description="Enoyl reductase (ER)" evidence="3">
    <location>
        <begin position="10"/>
        <end position="319"/>
    </location>
</feature>
<dbReference type="Pfam" id="PF08240">
    <property type="entry name" value="ADH_N"/>
    <property type="match status" value="1"/>
</dbReference>
<dbReference type="InterPro" id="IPR020843">
    <property type="entry name" value="ER"/>
</dbReference>
<dbReference type="InterPro" id="IPR002364">
    <property type="entry name" value="Quin_OxRdtase/zeta-crystal_CS"/>
</dbReference>
<dbReference type="Proteomes" id="UP001150062">
    <property type="component" value="Unassembled WGS sequence"/>
</dbReference>
<dbReference type="Gene3D" id="3.90.180.10">
    <property type="entry name" value="Medium-chain alcohol dehydrogenases, catalytic domain"/>
    <property type="match status" value="1"/>
</dbReference>
<dbReference type="GO" id="GO:0070402">
    <property type="term" value="F:NADPH binding"/>
    <property type="evidence" value="ECO:0007669"/>
    <property type="project" value="TreeGrafter"/>
</dbReference>
<reference evidence="4" key="2">
    <citation type="submission" date="2022-08" db="EMBL/GenBank/DDBJ databases">
        <title>Novel sulphate-reducing endosymbionts in the free-living metamonad Anaeramoeba.</title>
        <authorList>
            <person name="Jerlstrom-Hultqvist J."/>
            <person name="Cepicka I."/>
            <person name="Gallot-Lavallee L."/>
            <person name="Salas-Leiva D."/>
            <person name="Curtis B.A."/>
            <person name="Zahonova K."/>
            <person name="Pipaliya S."/>
            <person name="Dacks J."/>
            <person name="Roger A.J."/>
        </authorList>
    </citation>
    <scope>NUCLEOTIDE SEQUENCE</scope>
    <source>
        <strain evidence="4">Busselton2</strain>
    </source>
</reference>
<keyword evidence="1" id="KW-0521">NADP</keyword>
<evidence type="ECO:0000313" key="5">
    <source>
        <dbReference type="EMBL" id="KAJ6228237.1"/>
    </source>
</evidence>
<dbReference type="SUPFAM" id="SSF50129">
    <property type="entry name" value="GroES-like"/>
    <property type="match status" value="1"/>
</dbReference>
<dbReference type="GO" id="GO:0008270">
    <property type="term" value="F:zinc ion binding"/>
    <property type="evidence" value="ECO:0007669"/>
    <property type="project" value="InterPro"/>
</dbReference>
<name>A0AAV7Y8X5_9EUKA</name>
<evidence type="ECO:0000256" key="1">
    <source>
        <dbReference type="ARBA" id="ARBA00022857"/>
    </source>
</evidence>
<dbReference type="Proteomes" id="UP001146793">
    <property type="component" value="Unassembled WGS sequence"/>
</dbReference>
<dbReference type="InterPro" id="IPR013149">
    <property type="entry name" value="ADH-like_C"/>
</dbReference>
<dbReference type="Pfam" id="PF00107">
    <property type="entry name" value="ADH_zinc_N"/>
    <property type="match status" value="1"/>
</dbReference>
<dbReference type="InterPro" id="IPR036291">
    <property type="entry name" value="NAD(P)-bd_dom_sf"/>
</dbReference>
<dbReference type="GO" id="GO:0016651">
    <property type="term" value="F:oxidoreductase activity, acting on NAD(P)H"/>
    <property type="evidence" value="ECO:0007669"/>
    <property type="project" value="TreeGrafter"/>
</dbReference>